<dbReference type="CDD" id="cd12915">
    <property type="entry name" value="PDC2_DGC_like"/>
    <property type="match status" value="1"/>
</dbReference>
<dbReference type="GO" id="GO:0000155">
    <property type="term" value="F:phosphorelay sensor kinase activity"/>
    <property type="evidence" value="ECO:0007669"/>
    <property type="project" value="InterPro"/>
</dbReference>
<comment type="catalytic activity">
    <reaction evidence="1">
        <text>ATP + protein L-histidine = ADP + protein N-phospho-L-histidine.</text>
        <dbReference type="EC" id="2.7.13.3"/>
    </reaction>
</comment>
<evidence type="ECO:0000259" key="14">
    <source>
        <dbReference type="PROSITE" id="PS50109"/>
    </source>
</evidence>
<reference evidence="17 18" key="1">
    <citation type="submission" date="2018-05" db="EMBL/GenBank/DDBJ databases">
        <title>Complete Genome Sequence of Methylobacterium sp. 17Sr1-43.</title>
        <authorList>
            <person name="Srinivasan S."/>
        </authorList>
    </citation>
    <scope>NUCLEOTIDE SEQUENCE [LARGE SCALE GENOMIC DNA]</scope>
    <source>
        <strain evidence="17 18">17Sr1-43</strain>
    </source>
</reference>
<dbReference type="CDD" id="cd17546">
    <property type="entry name" value="REC_hyHK_CKI1_RcsC-like"/>
    <property type="match status" value="1"/>
</dbReference>
<dbReference type="SMART" id="SM00086">
    <property type="entry name" value="PAC"/>
    <property type="match status" value="2"/>
</dbReference>
<feature type="domain" description="PAS" evidence="16">
    <location>
        <begin position="482"/>
        <end position="552"/>
    </location>
</feature>
<dbReference type="Gene3D" id="1.10.287.130">
    <property type="match status" value="1"/>
</dbReference>
<dbReference type="PROSITE" id="PS50110">
    <property type="entry name" value="RESPONSE_REGULATORY"/>
    <property type="match status" value="1"/>
</dbReference>
<dbReference type="CDD" id="cd16922">
    <property type="entry name" value="HATPase_EvgS-ArcB-TorS-like"/>
    <property type="match status" value="1"/>
</dbReference>
<dbReference type="SUPFAM" id="SSF47384">
    <property type="entry name" value="Homodimeric domain of signal transducing histidine kinase"/>
    <property type="match status" value="1"/>
</dbReference>
<dbReference type="Pfam" id="PF08447">
    <property type="entry name" value="PAS_3"/>
    <property type="match status" value="2"/>
</dbReference>
<dbReference type="OrthoDB" id="9789782at2"/>
<dbReference type="GO" id="GO:0005524">
    <property type="term" value="F:ATP binding"/>
    <property type="evidence" value="ECO:0007669"/>
    <property type="project" value="UniProtKB-KW"/>
</dbReference>
<feature type="domain" description="Response regulatory" evidence="15">
    <location>
        <begin position="869"/>
        <end position="986"/>
    </location>
</feature>
<dbReference type="SUPFAM" id="SSF47226">
    <property type="entry name" value="Histidine-containing phosphotransfer domain, HPT domain"/>
    <property type="match status" value="1"/>
</dbReference>
<evidence type="ECO:0000256" key="1">
    <source>
        <dbReference type="ARBA" id="ARBA00000085"/>
    </source>
</evidence>
<keyword evidence="6 13" id="KW-0812">Transmembrane</keyword>
<dbReference type="AlphaFoldDB" id="A0A2U8VZE2"/>
<keyword evidence="7" id="KW-0547">Nucleotide-binding</keyword>
<evidence type="ECO:0000256" key="13">
    <source>
        <dbReference type="SAM" id="Phobius"/>
    </source>
</evidence>
<dbReference type="SUPFAM" id="SSF55785">
    <property type="entry name" value="PYP-like sensor domain (PAS domain)"/>
    <property type="match status" value="2"/>
</dbReference>
<keyword evidence="10" id="KW-0902">Two-component regulatory system</keyword>
<dbReference type="InterPro" id="IPR013655">
    <property type="entry name" value="PAS_fold_3"/>
</dbReference>
<dbReference type="SMART" id="SM00388">
    <property type="entry name" value="HisKA"/>
    <property type="match status" value="1"/>
</dbReference>
<evidence type="ECO:0000256" key="5">
    <source>
        <dbReference type="ARBA" id="ARBA00022553"/>
    </source>
</evidence>
<keyword evidence="18" id="KW-1185">Reference proteome</keyword>
<organism evidence="17 18">
    <name type="scientific">Methylobacterium radiodurans</name>
    <dbReference type="NCBI Taxonomy" id="2202828"/>
    <lineage>
        <taxon>Bacteria</taxon>
        <taxon>Pseudomonadati</taxon>
        <taxon>Pseudomonadota</taxon>
        <taxon>Alphaproteobacteria</taxon>
        <taxon>Hyphomicrobiales</taxon>
        <taxon>Methylobacteriaceae</taxon>
        <taxon>Methylobacterium</taxon>
    </lineage>
</organism>
<dbReference type="Proteomes" id="UP000246058">
    <property type="component" value="Chromosome"/>
</dbReference>
<evidence type="ECO:0000259" key="15">
    <source>
        <dbReference type="PROSITE" id="PS50110"/>
    </source>
</evidence>
<evidence type="ECO:0000256" key="8">
    <source>
        <dbReference type="ARBA" id="ARBA00022840"/>
    </source>
</evidence>
<dbReference type="Pfam" id="PF02518">
    <property type="entry name" value="HATPase_c"/>
    <property type="match status" value="1"/>
</dbReference>
<evidence type="ECO:0000313" key="17">
    <source>
        <dbReference type="EMBL" id="AWN38446.1"/>
    </source>
</evidence>
<evidence type="ECO:0000256" key="7">
    <source>
        <dbReference type="ARBA" id="ARBA00022741"/>
    </source>
</evidence>
<sequence>MVRLSRQAAVPAAGSRDRGTDRLQGLVLAVGLVLVSLVWGGLLYHLHLRETAVREQVHHDVANLSIGVEKHVERLLVGVDQVMRFIADDFTRDPDGFDFAAWLQRSTSLQGVAHQISLFDRNGELVASRTPRVPGMPRFNVRDRDYFLALQASAERGLYIDRTLLGRITGRHVMQTARRLNDRDGGFAGVIVTSISPDYLTDQFRAVDVGEKGSIALIGQDGGLRARAPQVPGMYEINTRDLAQRGDLFDQLAEREAGTFDFTSPYDGVRRAYGYRRVGALPLVVNVGKSLEETMAPLVAERRRAYLAGAGVTLALCLTLLALARGLEKARRQGSTLAVKEAAASAAEAKAREANRLLTLAVQIAHIGHWRIDLPGNGLFWSEEVFAIHGRKPEAGEPPLDEAIACYHPDDREEVARCIAAAIETGASFALSARIVHAEDGQRDVVCRGLCETDAAGTTTAVFGTIMDVTELRRTERAAIESEARFRLLAENTSELIMLGHDDGRRSYISPASERLLGLTPDELAALSLRDYVHPDDLPRLFAATRSLSRDARDEASLEYRARHKERGWVWVEGIFRRIPGAGPDAPTIVASFRDISERREQARALEEAKLSAERASAAKTDFLAAMSHEIRTPLNGVIGYADLLLEERGLPEPARQHVRRIRAAGSALLTVVNDILDFSRIEAGAIELHPETFDLPRLIDGAAAMVGVVAEQKGLALAVEMEAGLPALVVGDQGRLRQVLLNLLNNAVKFTRAGTVTLAVRRAGGGLSDDCLRFSVQDTGIGIPKAKQHRLFERFSQVDGTIQRDFGGSGLGLAICKRLVDLMGGEVGFSSEDGLGSTFWFTLPLPQAAVQPRLSAAPDPAAARKRGHLLLVEDVEINQELARAVLEAAGHAVDIVSDGAAAVTAVDEGRYDLVLMDVQMPGMDGMTATRLIRSLGTSGARLPIIAMTANVLPDQVRMFHEAGMDDHVGKPFNRSELYAMIDRWLPGGAAAGPVEGPARAEHQDTFDEAAYGAIVKGVGEARAAALLATLVQELRASFSASAATAKGRDELRFEAHSLISPAGSLGFTAMEADCRALEACTEADVNRVGQHAFVGLLDQVRTRAASTAQEAERRLRAEPHDATARIHA</sequence>
<evidence type="ECO:0000256" key="10">
    <source>
        <dbReference type="ARBA" id="ARBA00023012"/>
    </source>
</evidence>
<evidence type="ECO:0000313" key="18">
    <source>
        <dbReference type="Proteomes" id="UP000246058"/>
    </source>
</evidence>
<dbReference type="Gene3D" id="1.20.120.160">
    <property type="entry name" value="HPT domain"/>
    <property type="match status" value="1"/>
</dbReference>
<protein>
    <recommendedName>
        <fullName evidence="3">histidine kinase</fullName>
        <ecNumber evidence="3">2.7.13.3</ecNumber>
    </recommendedName>
</protein>
<dbReference type="KEGG" id="meti:DK427_24185"/>
<evidence type="ECO:0000256" key="11">
    <source>
        <dbReference type="ARBA" id="ARBA00023136"/>
    </source>
</evidence>
<dbReference type="SMART" id="SM00448">
    <property type="entry name" value="REC"/>
    <property type="match status" value="1"/>
</dbReference>
<dbReference type="CDD" id="cd00130">
    <property type="entry name" value="PAS"/>
    <property type="match status" value="2"/>
</dbReference>
<dbReference type="PROSITE" id="PS50109">
    <property type="entry name" value="HIS_KIN"/>
    <property type="match status" value="1"/>
</dbReference>
<evidence type="ECO:0000259" key="16">
    <source>
        <dbReference type="PROSITE" id="PS50112"/>
    </source>
</evidence>
<keyword evidence="4" id="KW-1003">Cell membrane</keyword>
<evidence type="ECO:0000256" key="12">
    <source>
        <dbReference type="PROSITE-ProRule" id="PRU00169"/>
    </source>
</evidence>
<comment type="subcellular location">
    <subcellularLocation>
        <location evidence="2">Cell membrane</location>
        <topology evidence="2">Multi-pass membrane protein</topology>
    </subcellularLocation>
</comment>
<keyword evidence="5 12" id="KW-0597">Phosphoprotein</keyword>
<dbReference type="NCBIfam" id="TIGR00229">
    <property type="entry name" value="sensory_box"/>
    <property type="match status" value="1"/>
</dbReference>
<dbReference type="InterPro" id="IPR036097">
    <property type="entry name" value="HisK_dim/P_sf"/>
</dbReference>
<evidence type="ECO:0000256" key="2">
    <source>
        <dbReference type="ARBA" id="ARBA00004651"/>
    </source>
</evidence>
<dbReference type="InterPro" id="IPR005467">
    <property type="entry name" value="His_kinase_dom"/>
</dbReference>
<feature type="modified residue" description="4-aspartylphosphate" evidence="12">
    <location>
        <position position="918"/>
    </location>
</feature>
<dbReference type="CDD" id="cd12914">
    <property type="entry name" value="PDC1_DGC_like"/>
    <property type="match status" value="1"/>
</dbReference>
<dbReference type="CDD" id="cd00082">
    <property type="entry name" value="HisKA"/>
    <property type="match status" value="1"/>
</dbReference>
<keyword evidence="11 13" id="KW-0472">Membrane</keyword>
<dbReference type="InterPro" id="IPR003594">
    <property type="entry name" value="HATPase_dom"/>
</dbReference>
<dbReference type="InterPro" id="IPR036890">
    <property type="entry name" value="HATPase_C_sf"/>
</dbReference>
<evidence type="ECO:0000256" key="6">
    <source>
        <dbReference type="ARBA" id="ARBA00022692"/>
    </source>
</evidence>
<evidence type="ECO:0000256" key="9">
    <source>
        <dbReference type="ARBA" id="ARBA00022989"/>
    </source>
</evidence>
<feature type="domain" description="Histidine kinase" evidence="14">
    <location>
        <begin position="626"/>
        <end position="848"/>
    </location>
</feature>
<accession>A0A2U8VZE2</accession>
<dbReference type="InterPro" id="IPR033479">
    <property type="entry name" value="dCache_1"/>
</dbReference>
<dbReference type="FunFam" id="3.30.565.10:FF:000010">
    <property type="entry name" value="Sensor histidine kinase RcsC"/>
    <property type="match status" value="1"/>
</dbReference>
<evidence type="ECO:0000256" key="4">
    <source>
        <dbReference type="ARBA" id="ARBA00022475"/>
    </source>
</evidence>
<name>A0A2U8VZE2_9HYPH</name>
<dbReference type="InterPro" id="IPR011006">
    <property type="entry name" value="CheY-like_superfamily"/>
</dbReference>
<dbReference type="InterPro" id="IPR000014">
    <property type="entry name" value="PAS"/>
</dbReference>
<dbReference type="Pfam" id="PF00072">
    <property type="entry name" value="Response_reg"/>
    <property type="match status" value="1"/>
</dbReference>
<gene>
    <name evidence="17" type="ORF">DK427_24185</name>
</gene>
<dbReference type="RefSeq" id="WP_109953603.1">
    <property type="nucleotide sequence ID" value="NZ_CP029551.1"/>
</dbReference>
<keyword evidence="8" id="KW-0067">ATP-binding</keyword>
<dbReference type="Gene3D" id="3.40.50.2300">
    <property type="match status" value="1"/>
</dbReference>
<dbReference type="PRINTS" id="PR00344">
    <property type="entry name" value="BCTRLSENSOR"/>
</dbReference>
<dbReference type="EC" id="2.7.13.3" evidence="3"/>
<dbReference type="Pfam" id="PF02743">
    <property type="entry name" value="dCache_1"/>
    <property type="match status" value="1"/>
</dbReference>
<dbReference type="SUPFAM" id="SSF55874">
    <property type="entry name" value="ATPase domain of HSP90 chaperone/DNA topoisomerase II/histidine kinase"/>
    <property type="match status" value="1"/>
</dbReference>
<dbReference type="InterPro" id="IPR001789">
    <property type="entry name" value="Sig_transdc_resp-reg_receiver"/>
</dbReference>
<dbReference type="PANTHER" id="PTHR45339:SF1">
    <property type="entry name" value="HYBRID SIGNAL TRANSDUCTION HISTIDINE KINASE J"/>
    <property type="match status" value="1"/>
</dbReference>
<dbReference type="Pfam" id="PF00512">
    <property type="entry name" value="HisKA"/>
    <property type="match status" value="1"/>
</dbReference>
<dbReference type="InterPro" id="IPR003661">
    <property type="entry name" value="HisK_dim/P_dom"/>
</dbReference>
<keyword evidence="9 13" id="KW-1133">Transmembrane helix</keyword>
<dbReference type="InterPro" id="IPR004358">
    <property type="entry name" value="Sig_transdc_His_kin-like_C"/>
</dbReference>
<dbReference type="GO" id="GO:0005886">
    <property type="term" value="C:plasma membrane"/>
    <property type="evidence" value="ECO:0007669"/>
    <property type="project" value="UniProtKB-SubCell"/>
</dbReference>
<dbReference type="SUPFAM" id="SSF52172">
    <property type="entry name" value="CheY-like"/>
    <property type="match status" value="1"/>
</dbReference>
<dbReference type="Gene3D" id="3.30.565.10">
    <property type="entry name" value="Histidine kinase-like ATPase, C-terminal domain"/>
    <property type="match status" value="1"/>
</dbReference>
<dbReference type="PANTHER" id="PTHR45339">
    <property type="entry name" value="HYBRID SIGNAL TRANSDUCTION HISTIDINE KINASE J"/>
    <property type="match status" value="1"/>
</dbReference>
<proteinExistence type="predicted"/>
<evidence type="ECO:0000256" key="3">
    <source>
        <dbReference type="ARBA" id="ARBA00012438"/>
    </source>
</evidence>
<dbReference type="EMBL" id="CP029551">
    <property type="protein sequence ID" value="AWN38446.1"/>
    <property type="molecule type" value="Genomic_DNA"/>
</dbReference>
<dbReference type="Gene3D" id="2.10.70.100">
    <property type="match status" value="1"/>
</dbReference>
<dbReference type="SMART" id="SM00091">
    <property type="entry name" value="PAS"/>
    <property type="match status" value="2"/>
</dbReference>
<dbReference type="InterPro" id="IPR036641">
    <property type="entry name" value="HPT_dom_sf"/>
</dbReference>
<dbReference type="InterPro" id="IPR035965">
    <property type="entry name" value="PAS-like_dom_sf"/>
</dbReference>
<dbReference type="Gene3D" id="3.30.450.20">
    <property type="entry name" value="PAS domain"/>
    <property type="match status" value="4"/>
</dbReference>
<dbReference type="SMART" id="SM00387">
    <property type="entry name" value="HATPase_c"/>
    <property type="match status" value="1"/>
</dbReference>
<dbReference type="InterPro" id="IPR001610">
    <property type="entry name" value="PAC"/>
</dbReference>
<dbReference type="PROSITE" id="PS50112">
    <property type="entry name" value="PAS"/>
    <property type="match status" value="1"/>
</dbReference>
<feature type="transmembrane region" description="Helical" evidence="13">
    <location>
        <begin position="26"/>
        <end position="46"/>
    </location>
</feature>